<dbReference type="AlphaFoldDB" id="A0A8J2PYC0"/>
<keyword evidence="3" id="KW-1185">Reference proteome</keyword>
<sequence>MAGIAALMSKRKRQQQKRQDTELLAMHAAEDGNSFHE</sequence>
<feature type="non-terminal residue" evidence="2">
    <location>
        <position position="37"/>
    </location>
</feature>
<evidence type="ECO:0000256" key="1">
    <source>
        <dbReference type="SAM" id="MobiDB-lite"/>
    </source>
</evidence>
<protein>
    <submittedName>
        <fullName evidence="2">Uncharacterized protein</fullName>
    </submittedName>
</protein>
<evidence type="ECO:0000313" key="3">
    <source>
        <dbReference type="Proteomes" id="UP000708208"/>
    </source>
</evidence>
<feature type="region of interest" description="Disordered" evidence="1">
    <location>
        <begin position="1"/>
        <end position="20"/>
    </location>
</feature>
<accession>A0A8J2PYC0</accession>
<reference evidence="2" key="1">
    <citation type="submission" date="2021-06" db="EMBL/GenBank/DDBJ databases">
        <authorList>
            <person name="Hodson N. C."/>
            <person name="Mongue J. A."/>
            <person name="Jaron S. K."/>
        </authorList>
    </citation>
    <scope>NUCLEOTIDE SEQUENCE</scope>
</reference>
<proteinExistence type="predicted"/>
<comment type="caution">
    <text evidence="2">The sequence shown here is derived from an EMBL/GenBank/DDBJ whole genome shotgun (WGS) entry which is preliminary data.</text>
</comment>
<name>A0A8J2PYC0_9HEXA</name>
<evidence type="ECO:0000313" key="2">
    <source>
        <dbReference type="EMBL" id="CAG7826425.1"/>
    </source>
</evidence>
<gene>
    <name evidence="2" type="ORF">AFUS01_LOCUS36478</name>
</gene>
<dbReference type="EMBL" id="CAJVCH010539729">
    <property type="protein sequence ID" value="CAG7826425.1"/>
    <property type="molecule type" value="Genomic_DNA"/>
</dbReference>
<dbReference type="Proteomes" id="UP000708208">
    <property type="component" value="Unassembled WGS sequence"/>
</dbReference>
<organism evidence="2 3">
    <name type="scientific">Allacma fusca</name>
    <dbReference type="NCBI Taxonomy" id="39272"/>
    <lineage>
        <taxon>Eukaryota</taxon>
        <taxon>Metazoa</taxon>
        <taxon>Ecdysozoa</taxon>
        <taxon>Arthropoda</taxon>
        <taxon>Hexapoda</taxon>
        <taxon>Collembola</taxon>
        <taxon>Symphypleona</taxon>
        <taxon>Sminthuridae</taxon>
        <taxon>Allacma</taxon>
    </lineage>
</organism>